<accession>A0A1D7V367</accession>
<dbReference type="SUPFAM" id="SSF52540">
    <property type="entry name" value="P-loop containing nucleoside triphosphate hydrolases"/>
    <property type="match status" value="1"/>
</dbReference>
<dbReference type="InterPro" id="IPR003593">
    <property type="entry name" value="AAA+_ATPase"/>
</dbReference>
<dbReference type="GO" id="GO:0016887">
    <property type="term" value="F:ATP hydrolysis activity"/>
    <property type="evidence" value="ECO:0007669"/>
    <property type="project" value="InterPro"/>
</dbReference>
<dbReference type="PROSITE" id="PS50893">
    <property type="entry name" value="ABC_TRANSPORTER_2"/>
    <property type="match status" value="1"/>
</dbReference>
<dbReference type="PANTHER" id="PTHR42939">
    <property type="entry name" value="ABC TRANSPORTER ATP-BINDING PROTEIN ALBC-RELATED"/>
    <property type="match status" value="1"/>
</dbReference>
<dbReference type="Pfam" id="PF00005">
    <property type="entry name" value="ABC_tran"/>
    <property type="match status" value="1"/>
</dbReference>
<dbReference type="OrthoDB" id="2353216at2"/>
<proteinExistence type="predicted"/>
<dbReference type="RefSeq" id="WP_069609503.1">
    <property type="nucleotide sequence ID" value="NZ_CP015218.1"/>
</dbReference>
<keyword evidence="1" id="KW-0813">Transport</keyword>
<dbReference type="Gene3D" id="3.40.50.300">
    <property type="entry name" value="P-loop containing nucleotide triphosphate hydrolases"/>
    <property type="match status" value="1"/>
</dbReference>
<dbReference type="CDD" id="cd03230">
    <property type="entry name" value="ABC_DR_subfamily_A"/>
    <property type="match status" value="1"/>
</dbReference>
<dbReference type="KEGG" id="laj:A0128_19855"/>
<gene>
    <name evidence="5" type="ORF">A0128_19855</name>
</gene>
<keyword evidence="2" id="KW-0547">Nucleotide-binding</keyword>
<feature type="domain" description="ABC transporter" evidence="4">
    <location>
        <begin position="2"/>
        <end position="227"/>
    </location>
</feature>
<dbReference type="EMBL" id="CP015218">
    <property type="protein sequence ID" value="AOP36282.1"/>
    <property type="molecule type" value="Genomic_DNA"/>
</dbReference>
<name>A0A1D7V367_9LEPT</name>
<sequence>MIQVTDLEVVYGKTVAVRDVSFAAKGSSILSIIGPNGSGKSSLLKSLIGLVQPIQGRIEIEESAILKTDPDVSAIGYMPQSPFFPKNLKVKELIDFFKRLEAVDPADFSTLYETLGLREYENQKFGSLSGGTKQKVNILQCFSTKKPIYIVDEPTASLDPYISHLLKDLLKQKKEDGALVIFSTHILSEVEEISDRFLLMAEGRLLIDDSPKEFIAKNKKENLQSTLMEFWNQEFLKTK</sequence>
<organism evidence="5 6">
    <name type="scientific">Leptospira tipperaryensis</name>
    <dbReference type="NCBI Taxonomy" id="2564040"/>
    <lineage>
        <taxon>Bacteria</taxon>
        <taxon>Pseudomonadati</taxon>
        <taxon>Spirochaetota</taxon>
        <taxon>Spirochaetia</taxon>
        <taxon>Leptospirales</taxon>
        <taxon>Leptospiraceae</taxon>
        <taxon>Leptospira</taxon>
    </lineage>
</organism>
<keyword evidence="6" id="KW-1185">Reference proteome</keyword>
<dbReference type="GO" id="GO:0005524">
    <property type="term" value="F:ATP binding"/>
    <property type="evidence" value="ECO:0007669"/>
    <property type="project" value="UniProtKB-KW"/>
</dbReference>
<evidence type="ECO:0000259" key="4">
    <source>
        <dbReference type="PROSITE" id="PS50893"/>
    </source>
</evidence>
<reference evidence="5 6" key="1">
    <citation type="submission" date="2016-04" db="EMBL/GenBank/DDBJ databases">
        <title>Complete genome seqeunce of Leptospira alstonii serovar Room22.</title>
        <authorList>
            <person name="Nally J.E."/>
            <person name="Bayles D.O."/>
            <person name="Hurley D."/>
            <person name="Fanning S."/>
            <person name="McMahon B.J."/>
            <person name="Arent Z."/>
        </authorList>
    </citation>
    <scope>NUCLEOTIDE SEQUENCE [LARGE SCALE GENOMIC DNA]</scope>
    <source>
        <strain evidence="5 6">GWTS #1</strain>
    </source>
</reference>
<dbReference type="InterPro" id="IPR027417">
    <property type="entry name" value="P-loop_NTPase"/>
</dbReference>
<dbReference type="InterPro" id="IPR003439">
    <property type="entry name" value="ABC_transporter-like_ATP-bd"/>
</dbReference>
<protein>
    <submittedName>
        <fullName evidence="5">ABC transporter ATP-binding protein</fullName>
    </submittedName>
</protein>
<evidence type="ECO:0000256" key="1">
    <source>
        <dbReference type="ARBA" id="ARBA00022448"/>
    </source>
</evidence>
<evidence type="ECO:0000313" key="5">
    <source>
        <dbReference type="EMBL" id="AOP36282.1"/>
    </source>
</evidence>
<dbReference type="PANTHER" id="PTHR42939:SF1">
    <property type="entry name" value="ABC TRANSPORTER ATP-BINDING PROTEIN ALBC-RELATED"/>
    <property type="match status" value="1"/>
</dbReference>
<dbReference type="AlphaFoldDB" id="A0A1D7V367"/>
<evidence type="ECO:0000256" key="3">
    <source>
        <dbReference type="ARBA" id="ARBA00022840"/>
    </source>
</evidence>
<dbReference type="SMART" id="SM00382">
    <property type="entry name" value="AAA"/>
    <property type="match status" value="1"/>
</dbReference>
<keyword evidence="3 5" id="KW-0067">ATP-binding</keyword>
<dbReference type="InterPro" id="IPR051782">
    <property type="entry name" value="ABC_Transporter_VariousFunc"/>
</dbReference>
<dbReference type="Proteomes" id="UP000094197">
    <property type="component" value="Chromosome 2"/>
</dbReference>
<evidence type="ECO:0000256" key="2">
    <source>
        <dbReference type="ARBA" id="ARBA00022741"/>
    </source>
</evidence>
<evidence type="ECO:0000313" key="6">
    <source>
        <dbReference type="Proteomes" id="UP000094197"/>
    </source>
</evidence>